<proteinExistence type="predicted"/>
<dbReference type="EMBL" id="JBBXMP010000294">
    <property type="protein sequence ID" value="KAL0058613.1"/>
    <property type="molecule type" value="Genomic_DNA"/>
</dbReference>
<evidence type="ECO:0000313" key="1">
    <source>
        <dbReference type="EMBL" id="KAL0058613.1"/>
    </source>
</evidence>
<protein>
    <submittedName>
        <fullName evidence="1">Uncharacterized protein</fullName>
    </submittedName>
</protein>
<keyword evidence="2" id="KW-1185">Reference proteome</keyword>
<evidence type="ECO:0000313" key="2">
    <source>
        <dbReference type="Proteomes" id="UP001437256"/>
    </source>
</evidence>
<dbReference type="Proteomes" id="UP001437256">
    <property type="component" value="Unassembled WGS sequence"/>
</dbReference>
<comment type="caution">
    <text evidence="1">The sequence shown here is derived from an EMBL/GenBank/DDBJ whole genome shotgun (WGS) entry which is preliminary data.</text>
</comment>
<name>A0ABR2ZBC9_9AGAR</name>
<sequence length="220" mass="25331">MQQHLGKALKTCSAAIKTAVDNFNKAVISLGKDTLSYDTVIEKTYLSELDFLCETRDDVHTKQWAQPANRTLVTKYCKIWGAHYELDRLHMEIKHLVTYMKEEQNFLQAAEAYLKQSNPPLAHQVALYHWERGQFQAWHQTRLRRIYKLPGFDPANLRFFSPGKGVKRSNLPREWEDHIEPGDDLADTEQAILHSDNDDGNDKDTEGHILVGKVLTVVND</sequence>
<gene>
    <name evidence="1" type="ORF">AAF712_014709</name>
</gene>
<reference evidence="1 2" key="1">
    <citation type="submission" date="2024-05" db="EMBL/GenBank/DDBJ databases">
        <title>A draft genome resource for the thread blight pathogen Marasmius tenuissimus strain MS-2.</title>
        <authorList>
            <person name="Yulfo-Soto G.E."/>
            <person name="Baruah I.K."/>
            <person name="Amoako-Attah I."/>
            <person name="Bukari Y."/>
            <person name="Meinhardt L.W."/>
            <person name="Bailey B.A."/>
            <person name="Cohen S.P."/>
        </authorList>
    </citation>
    <scope>NUCLEOTIDE SEQUENCE [LARGE SCALE GENOMIC DNA]</scope>
    <source>
        <strain evidence="1 2">MS-2</strain>
    </source>
</reference>
<accession>A0ABR2ZBC9</accession>
<organism evidence="1 2">
    <name type="scientific">Marasmius tenuissimus</name>
    <dbReference type="NCBI Taxonomy" id="585030"/>
    <lineage>
        <taxon>Eukaryota</taxon>
        <taxon>Fungi</taxon>
        <taxon>Dikarya</taxon>
        <taxon>Basidiomycota</taxon>
        <taxon>Agaricomycotina</taxon>
        <taxon>Agaricomycetes</taxon>
        <taxon>Agaricomycetidae</taxon>
        <taxon>Agaricales</taxon>
        <taxon>Marasmiineae</taxon>
        <taxon>Marasmiaceae</taxon>
        <taxon>Marasmius</taxon>
    </lineage>
</organism>